<evidence type="ECO:0000313" key="3">
    <source>
        <dbReference type="Proteomes" id="UP001595939"/>
    </source>
</evidence>
<dbReference type="Proteomes" id="UP001595939">
    <property type="component" value="Unassembled WGS sequence"/>
</dbReference>
<protein>
    <submittedName>
        <fullName evidence="2">Tol-pal system YbgF family protein</fullName>
    </submittedName>
</protein>
<dbReference type="RefSeq" id="WP_380130009.1">
    <property type="nucleotide sequence ID" value="NZ_JBHSEG010000008.1"/>
</dbReference>
<evidence type="ECO:0000256" key="1">
    <source>
        <dbReference type="SAM" id="MobiDB-lite"/>
    </source>
</evidence>
<name>A0ABV8YAA0_9DEIO</name>
<sequence>MHRIDDAWAAFTRDDYTDAERQFEDILTEAQDEELMRQAQFGLGYVFAFTHRFSAALSLFAQLYADAERRGALGEQHRALHQVGMVERMAGHWRQAKTTFEQEADLIKRMENPPLPVAVNAYEQGLVALHLNELERAHWWLERSLAHAVRTDDHVAVGCAHRGFGEYFHRIGERRQARHAWEQAVLAFAEANERKAVEDVQERLKHLAEPPETTGTTAYPCRSAEPDTLDA</sequence>
<accession>A0ABV8YAA0</accession>
<proteinExistence type="predicted"/>
<dbReference type="InterPro" id="IPR011990">
    <property type="entry name" value="TPR-like_helical_dom_sf"/>
</dbReference>
<dbReference type="SUPFAM" id="SSF48452">
    <property type="entry name" value="TPR-like"/>
    <property type="match status" value="1"/>
</dbReference>
<organism evidence="2 3">
    <name type="scientific">Deinococcus sonorensis</name>
    <dbReference type="NCBI Taxonomy" id="309891"/>
    <lineage>
        <taxon>Bacteria</taxon>
        <taxon>Thermotogati</taxon>
        <taxon>Deinococcota</taxon>
        <taxon>Deinococci</taxon>
        <taxon>Deinococcales</taxon>
        <taxon>Deinococcaceae</taxon>
        <taxon>Deinococcus</taxon>
    </lineage>
</organism>
<gene>
    <name evidence="2" type="ORF">ACFO0P_16080</name>
</gene>
<keyword evidence="3" id="KW-1185">Reference proteome</keyword>
<reference evidence="3" key="1">
    <citation type="journal article" date="2019" name="Int. J. Syst. Evol. Microbiol.">
        <title>The Global Catalogue of Microorganisms (GCM) 10K type strain sequencing project: providing services to taxonomists for standard genome sequencing and annotation.</title>
        <authorList>
            <consortium name="The Broad Institute Genomics Platform"/>
            <consortium name="The Broad Institute Genome Sequencing Center for Infectious Disease"/>
            <person name="Wu L."/>
            <person name="Ma J."/>
        </authorList>
    </citation>
    <scope>NUCLEOTIDE SEQUENCE [LARGE SCALE GENOMIC DNA]</scope>
    <source>
        <strain evidence="3">CCUG 39970</strain>
    </source>
</reference>
<comment type="caution">
    <text evidence="2">The sequence shown here is derived from an EMBL/GenBank/DDBJ whole genome shotgun (WGS) entry which is preliminary data.</text>
</comment>
<feature type="region of interest" description="Disordered" evidence="1">
    <location>
        <begin position="207"/>
        <end position="231"/>
    </location>
</feature>
<evidence type="ECO:0000313" key="2">
    <source>
        <dbReference type="EMBL" id="MFC4455296.1"/>
    </source>
</evidence>
<dbReference type="EMBL" id="JBHSEG010000008">
    <property type="protein sequence ID" value="MFC4455296.1"/>
    <property type="molecule type" value="Genomic_DNA"/>
</dbReference>
<dbReference type="Gene3D" id="1.25.40.10">
    <property type="entry name" value="Tetratricopeptide repeat domain"/>
    <property type="match status" value="1"/>
</dbReference>